<evidence type="ECO:0000256" key="1">
    <source>
        <dbReference type="SAM" id="Phobius"/>
    </source>
</evidence>
<name>A0A423Q6B7_9GAMM</name>
<sequence length="141" mass="15968">MFWQRSNYFMVLNTAIAVGFFSVVPSPLAPLLALLGFFACISWALVTFGSKYWQSRWEEAARRLEADCCPKAKLFAASKDEVHEEVEHSLNRGNHHGTQAWMDERILKKPSVSFQMSMLALFFIGFWVLAFAVSLCMAGHA</sequence>
<dbReference type="Pfam" id="PF24838">
    <property type="entry name" value="8xMP"/>
    <property type="match status" value="1"/>
</dbReference>
<feature type="transmembrane region" description="Helical" evidence="1">
    <location>
        <begin position="31"/>
        <end position="53"/>
    </location>
</feature>
<gene>
    <name evidence="2" type="ORF">SAHL_02655</name>
</gene>
<dbReference type="InterPro" id="IPR056918">
    <property type="entry name" value="8xMP"/>
</dbReference>
<feature type="transmembrane region" description="Helical" evidence="1">
    <location>
        <begin position="118"/>
        <end position="140"/>
    </location>
</feature>
<evidence type="ECO:0000313" key="3">
    <source>
        <dbReference type="Proteomes" id="UP000285123"/>
    </source>
</evidence>
<dbReference type="EMBL" id="AYKF01000035">
    <property type="protein sequence ID" value="ROO35228.1"/>
    <property type="molecule type" value="Genomic_DNA"/>
</dbReference>
<keyword evidence="1" id="KW-0472">Membrane</keyword>
<keyword evidence="1" id="KW-0812">Transmembrane</keyword>
<reference evidence="2 3" key="1">
    <citation type="submission" date="2013-10" db="EMBL/GenBank/DDBJ databases">
        <title>Salinisphaera halophila YIM 95161 Genome Sequencing.</title>
        <authorList>
            <person name="Lai Q."/>
            <person name="Li C."/>
            <person name="Shao Z."/>
        </authorList>
    </citation>
    <scope>NUCLEOTIDE SEQUENCE [LARGE SCALE GENOMIC DNA]</scope>
    <source>
        <strain evidence="2 3">YIM 95161</strain>
    </source>
</reference>
<dbReference type="Proteomes" id="UP000285123">
    <property type="component" value="Unassembled WGS sequence"/>
</dbReference>
<protein>
    <submittedName>
        <fullName evidence="2">Uncharacterized protein</fullName>
    </submittedName>
</protein>
<evidence type="ECO:0000313" key="2">
    <source>
        <dbReference type="EMBL" id="ROO35228.1"/>
    </source>
</evidence>
<proteinExistence type="predicted"/>
<accession>A0A423Q6B7</accession>
<dbReference type="AlphaFoldDB" id="A0A423Q6B7"/>
<organism evidence="2 3">
    <name type="scientific">Salinisphaera orenii YIM 95161</name>
    <dbReference type="NCBI Taxonomy" id="1051139"/>
    <lineage>
        <taxon>Bacteria</taxon>
        <taxon>Pseudomonadati</taxon>
        <taxon>Pseudomonadota</taxon>
        <taxon>Gammaproteobacteria</taxon>
        <taxon>Salinisphaerales</taxon>
        <taxon>Salinisphaeraceae</taxon>
        <taxon>Salinisphaera</taxon>
    </lineage>
</organism>
<feature type="transmembrane region" description="Helical" evidence="1">
    <location>
        <begin position="7"/>
        <end position="25"/>
    </location>
</feature>
<keyword evidence="1" id="KW-1133">Transmembrane helix</keyword>
<comment type="caution">
    <text evidence="2">The sequence shown here is derived from an EMBL/GenBank/DDBJ whole genome shotgun (WGS) entry which is preliminary data.</text>
</comment>